<protein>
    <recommendedName>
        <fullName evidence="3">Secreted protein</fullName>
    </recommendedName>
</protein>
<dbReference type="EMBL" id="JBAKBA010000001">
    <property type="protein sequence ID" value="MEL0657519.1"/>
    <property type="molecule type" value="Genomic_DNA"/>
</dbReference>
<organism evidence="1 2">
    <name type="scientific">Psychromonas arctica</name>
    <dbReference type="NCBI Taxonomy" id="168275"/>
    <lineage>
        <taxon>Bacteria</taxon>
        <taxon>Pseudomonadati</taxon>
        <taxon>Pseudomonadota</taxon>
        <taxon>Gammaproteobacteria</taxon>
        <taxon>Alteromonadales</taxon>
        <taxon>Psychromonadaceae</taxon>
        <taxon>Psychromonas</taxon>
    </lineage>
</organism>
<proteinExistence type="predicted"/>
<evidence type="ECO:0000313" key="1">
    <source>
        <dbReference type="EMBL" id="MEL0657519.1"/>
    </source>
</evidence>
<reference evidence="1 2" key="1">
    <citation type="submission" date="2024-02" db="EMBL/GenBank/DDBJ databases">
        <title>Bacteria isolated from the canopy kelp, Nereocystis luetkeana.</title>
        <authorList>
            <person name="Pfister C.A."/>
            <person name="Younker I.T."/>
            <person name="Light S.H."/>
        </authorList>
    </citation>
    <scope>NUCLEOTIDE SEQUENCE [LARGE SCALE GENOMIC DNA]</scope>
    <source>
        <strain evidence="1 2">TI.2.07</strain>
    </source>
</reference>
<evidence type="ECO:0008006" key="3">
    <source>
        <dbReference type="Google" id="ProtNLM"/>
    </source>
</evidence>
<dbReference type="Proteomes" id="UP001366060">
    <property type="component" value="Unassembled WGS sequence"/>
</dbReference>
<evidence type="ECO:0000313" key="2">
    <source>
        <dbReference type="Proteomes" id="UP001366060"/>
    </source>
</evidence>
<keyword evidence="2" id="KW-1185">Reference proteome</keyword>
<name>A0ABU9H6P8_9GAMM</name>
<accession>A0ABU9H6P8</accession>
<gene>
    <name evidence="1" type="ORF">V6255_00080</name>
</gene>
<comment type="caution">
    <text evidence="1">The sequence shown here is derived from an EMBL/GenBank/DDBJ whole genome shotgun (WGS) entry which is preliminary data.</text>
</comment>
<sequence length="176" mass="20010">MQNILFVRLRLFLIILSGVLSAPSIMANPFDLFSVNTGSFLYHALPPDSDSTQYFNNQYFSIERKLNADSDYSILVGTFINSQNNRCALLGVRKDWYRINDKLVIKGVYTYAGEFFIDAFDNCGDDGFYQDMKDNTGLAFAPYIYHAAQYNFTDYFGVEGGVILPGILLMSVQWSF</sequence>
<dbReference type="RefSeq" id="WP_341626327.1">
    <property type="nucleotide sequence ID" value="NZ_JBAKBA010000001.1"/>
</dbReference>